<dbReference type="PIRSF" id="PIRSF002741">
    <property type="entry name" value="MppA"/>
    <property type="match status" value="1"/>
</dbReference>
<evidence type="ECO:0000313" key="5">
    <source>
        <dbReference type="Proteomes" id="UP000315115"/>
    </source>
</evidence>
<dbReference type="EMBL" id="AP019798">
    <property type="protein sequence ID" value="BBL87522.1"/>
    <property type="molecule type" value="Genomic_DNA"/>
</dbReference>
<dbReference type="GO" id="GO:0043190">
    <property type="term" value="C:ATP-binding cassette (ABC) transporter complex"/>
    <property type="evidence" value="ECO:0007669"/>
    <property type="project" value="InterPro"/>
</dbReference>
<dbReference type="SUPFAM" id="SSF53850">
    <property type="entry name" value="Periplasmic binding protein-like II"/>
    <property type="match status" value="1"/>
</dbReference>
<dbReference type="RefSeq" id="WP_143691703.1">
    <property type="nucleotide sequence ID" value="NZ_AP019798.1"/>
</dbReference>
<proteinExistence type="predicted"/>
<name>A0A510I1S4_9VIBR</name>
<gene>
    <name evidence="4" type="ORF">VroAM7_01750</name>
</gene>
<feature type="signal peptide" evidence="2">
    <location>
        <begin position="1"/>
        <end position="19"/>
    </location>
</feature>
<protein>
    <submittedName>
        <fullName evidence="4">ABC transporter substrate-binding protein</fullName>
    </submittedName>
</protein>
<keyword evidence="1 2" id="KW-0732">Signal</keyword>
<feature type="chain" id="PRO_5021974059" evidence="2">
    <location>
        <begin position="20"/>
        <end position="609"/>
    </location>
</feature>
<dbReference type="GO" id="GO:0030288">
    <property type="term" value="C:outer membrane-bounded periplasmic space"/>
    <property type="evidence" value="ECO:0007669"/>
    <property type="project" value="TreeGrafter"/>
</dbReference>
<dbReference type="Gene3D" id="3.40.190.10">
    <property type="entry name" value="Periplasmic binding protein-like II"/>
    <property type="match status" value="1"/>
</dbReference>
<dbReference type="Proteomes" id="UP000315115">
    <property type="component" value="Chromosome 1"/>
</dbReference>
<sequence length="609" mass="69720">MNKLFLASTLSALSFGAMSETLPTDLNWHTNWDAPLYASEQAQFGGTYRTFMSSFPQTLRSVGPDSNSGLRGWFADDAPNLVRKHPNTLEWIPDLANEWAFDDDNKTIYFKLNPKAQWSDGKPVTADDFVFMLKFYRSKDIVAPWYNEYYTNVIADVIKYDDHTLAFVSGSEKNQEDLLYTLGSLTPRPAHFYANPSKDENGDGIDDNFVRKYNFKSEPTTFAYYLDKVKKGKSVTFKHVGEDWWGYSNPYYKNRYNVEKVRFTVIRDADIAMKHFEKGKLDSFGLVRPILWHDKTKTAPYEKGYITKFWGYNQYPEGAGGLWLNTANPMLSDLNVRKGIALASDFDGMIEKLTRGDYVRKPNALGVGRGDYDLKDAVPPKFEPEKAVEYFKAAGFDQIAEDGIRVNDKGQRLSFAITYSFAGHTPRMSFLKEQAKLAGLEYTLNLVDGSSAFKYILEKKHEVAFLTMGTAEVPAYWEYFHSVNANKPQTNSHANYSSPELDTLIMDFKHEFDIDKKRAISRQIQTIINDAAVIVPGYMVPYTREGHWRWMKYPEQPMTKRTAMLFPNAFSPGLGVFWLDKDIKKQTEKAMKSGKTFEPSVVVDDTYKL</sequence>
<evidence type="ECO:0000256" key="1">
    <source>
        <dbReference type="ARBA" id="ARBA00022729"/>
    </source>
</evidence>
<dbReference type="GO" id="GO:0042884">
    <property type="term" value="P:microcin transport"/>
    <property type="evidence" value="ECO:0007669"/>
    <property type="project" value="TreeGrafter"/>
</dbReference>
<dbReference type="AlphaFoldDB" id="A0A510I1S4"/>
<dbReference type="Gene3D" id="3.10.105.10">
    <property type="entry name" value="Dipeptide-binding Protein, Domain 3"/>
    <property type="match status" value="1"/>
</dbReference>
<feature type="domain" description="Solute-binding protein family 5" evidence="3">
    <location>
        <begin position="91"/>
        <end position="476"/>
    </location>
</feature>
<dbReference type="InterPro" id="IPR039424">
    <property type="entry name" value="SBP_5"/>
</dbReference>
<dbReference type="PANTHER" id="PTHR30290">
    <property type="entry name" value="PERIPLASMIC BINDING COMPONENT OF ABC TRANSPORTER"/>
    <property type="match status" value="1"/>
</dbReference>
<organism evidence="4 5">
    <name type="scientific">Vibrio rotiferianus</name>
    <dbReference type="NCBI Taxonomy" id="190895"/>
    <lineage>
        <taxon>Bacteria</taxon>
        <taxon>Pseudomonadati</taxon>
        <taxon>Pseudomonadota</taxon>
        <taxon>Gammaproteobacteria</taxon>
        <taxon>Vibrionales</taxon>
        <taxon>Vibrionaceae</taxon>
        <taxon>Vibrio</taxon>
    </lineage>
</organism>
<dbReference type="InterPro" id="IPR000914">
    <property type="entry name" value="SBP_5_dom"/>
</dbReference>
<dbReference type="CDD" id="cd08497">
    <property type="entry name" value="MbnE-like"/>
    <property type="match status" value="1"/>
</dbReference>
<evidence type="ECO:0000313" key="4">
    <source>
        <dbReference type="EMBL" id="BBL87522.1"/>
    </source>
</evidence>
<dbReference type="InterPro" id="IPR030678">
    <property type="entry name" value="Peptide/Ni-bd"/>
</dbReference>
<evidence type="ECO:0000256" key="2">
    <source>
        <dbReference type="SAM" id="SignalP"/>
    </source>
</evidence>
<dbReference type="GO" id="GO:1904680">
    <property type="term" value="F:peptide transmembrane transporter activity"/>
    <property type="evidence" value="ECO:0007669"/>
    <property type="project" value="TreeGrafter"/>
</dbReference>
<dbReference type="PANTHER" id="PTHR30290:SF64">
    <property type="entry name" value="ABC TRANSPORTER PERIPLASMIC BINDING PROTEIN"/>
    <property type="match status" value="1"/>
</dbReference>
<dbReference type="GO" id="GO:0015833">
    <property type="term" value="P:peptide transport"/>
    <property type="evidence" value="ECO:0007669"/>
    <property type="project" value="TreeGrafter"/>
</dbReference>
<reference evidence="5" key="1">
    <citation type="submission" date="2019-07" db="EMBL/GenBank/DDBJ databases">
        <title>Complete Genome Sequences of Vibrion rotiferianus strain AM7.</title>
        <authorList>
            <person name="Miyazaki K."/>
            <person name="Wiseschart A."/>
            <person name="Pootanakit K."/>
            <person name="Ishimori K."/>
            <person name="Kitahara K."/>
        </authorList>
    </citation>
    <scope>NUCLEOTIDE SEQUENCE [LARGE SCALE GENOMIC DNA]</scope>
    <source>
        <strain evidence="5">AM7</strain>
    </source>
</reference>
<evidence type="ECO:0000259" key="3">
    <source>
        <dbReference type="Pfam" id="PF00496"/>
    </source>
</evidence>
<accession>A0A510I1S4</accession>
<dbReference type="Pfam" id="PF00496">
    <property type="entry name" value="SBP_bac_5"/>
    <property type="match status" value="1"/>
</dbReference>